<evidence type="ECO:0000313" key="1">
    <source>
        <dbReference type="EMBL" id="THD26882.1"/>
    </source>
</evidence>
<dbReference type="GO" id="GO:0045159">
    <property type="term" value="F:myosin II binding"/>
    <property type="evidence" value="ECO:0007669"/>
    <property type="project" value="TreeGrafter"/>
</dbReference>
<proteinExistence type="predicted"/>
<gene>
    <name evidence="1" type="ORF">D915_002249</name>
</gene>
<dbReference type="EMBL" id="JXXN02000598">
    <property type="protein sequence ID" value="THD26882.1"/>
    <property type="molecule type" value="Genomic_DNA"/>
</dbReference>
<dbReference type="GO" id="GO:0005886">
    <property type="term" value="C:plasma membrane"/>
    <property type="evidence" value="ECO:0007669"/>
    <property type="project" value="TreeGrafter"/>
</dbReference>
<dbReference type="PANTHER" id="PTHR10241:SF25">
    <property type="entry name" value="TOMOSYN, ISOFORM C"/>
    <property type="match status" value="1"/>
</dbReference>
<dbReference type="Proteomes" id="UP000230066">
    <property type="component" value="Unassembled WGS sequence"/>
</dbReference>
<dbReference type="GO" id="GO:0006887">
    <property type="term" value="P:exocytosis"/>
    <property type="evidence" value="ECO:0007669"/>
    <property type="project" value="TreeGrafter"/>
</dbReference>
<sequence>MAARSKKLLKVIDGIRSWNMSTSQISPSKVCVGIDESLKCENFQVGKIAVHGFPHQPTCMAFDPIQKIVAIGTKMGVIRIFGRPGVDYVVSHPSSSAVIEIMFLINEVRPCFYVACKLRIVNFSRFISTTTWFSLMPRYFGWY</sequence>
<dbReference type="GO" id="GO:0005096">
    <property type="term" value="F:GTPase activator activity"/>
    <property type="evidence" value="ECO:0007669"/>
    <property type="project" value="TreeGrafter"/>
</dbReference>
<dbReference type="GO" id="GO:0031201">
    <property type="term" value="C:SNARE complex"/>
    <property type="evidence" value="ECO:0007669"/>
    <property type="project" value="TreeGrafter"/>
</dbReference>
<evidence type="ECO:0000313" key="2">
    <source>
        <dbReference type="Proteomes" id="UP000230066"/>
    </source>
</evidence>
<dbReference type="GO" id="GO:0019905">
    <property type="term" value="F:syntaxin binding"/>
    <property type="evidence" value="ECO:0007669"/>
    <property type="project" value="TreeGrafter"/>
</dbReference>
<dbReference type="PANTHER" id="PTHR10241">
    <property type="entry name" value="LETHAL 2 GIANT LARVAE PROTEIN"/>
    <property type="match status" value="1"/>
</dbReference>
<organism evidence="1 2">
    <name type="scientific">Fasciola hepatica</name>
    <name type="common">Liver fluke</name>
    <dbReference type="NCBI Taxonomy" id="6192"/>
    <lineage>
        <taxon>Eukaryota</taxon>
        <taxon>Metazoa</taxon>
        <taxon>Spiralia</taxon>
        <taxon>Lophotrochozoa</taxon>
        <taxon>Platyhelminthes</taxon>
        <taxon>Trematoda</taxon>
        <taxon>Digenea</taxon>
        <taxon>Plagiorchiida</taxon>
        <taxon>Echinostomata</taxon>
        <taxon>Echinostomatoidea</taxon>
        <taxon>Fasciolidae</taxon>
        <taxon>Fasciola</taxon>
    </lineage>
</organism>
<dbReference type="AlphaFoldDB" id="A0A2H1CNK9"/>
<protein>
    <submittedName>
        <fullName evidence="1">Syntaxin-binding protein 5</fullName>
    </submittedName>
</protein>
<comment type="caution">
    <text evidence="1">The sequence shown here is derived from an EMBL/GenBank/DDBJ whole genome shotgun (WGS) entry which is preliminary data.</text>
</comment>
<dbReference type="GO" id="GO:0006893">
    <property type="term" value="P:Golgi to plasma membrane transport"/>
    <property type="evidence" value="ECO:0007669"/>
    <property type="project" value="TreeGrafter"/>
</dbReference>
<reference evidence="1" key="1">
    <citation type="submission" date="2019-03" db="EMBL/GenBank/DDBJ databases">
        <title>Improved annotation for the trematode Fasciola hepatica.</title>
        <authorList>
            <person name="Choi Y.-J."/>
            <person name="Martin J."/>
            <person name="Mitreva M."/>
        </authorList>
    </citation>
    <scope>NUCLEOTIDE SEQUENCE [LARGE SCALE GENOMIC DNA]</scope>
</reference>
<keyword evidence="2" id="KW-1185">Reference proteome</keyword>
<name>A0A2H1CNK9_FASHE</name>
<accession>A0A2H1CNK9</accession>